<protein>
    <submittedName>
        <fullName evidence="5">VRR-NUC domain-containing protein</fullName>
    </submittedName>
</protein>
<dbReference type="InterPro" id="IPR014883">
    <property type="entry name" value="VRR_NUC"/>
</dbReference>
<evidence type="ECO:0000259" key="4">
    <source>
        <dbReference type="SMART" id="SM00990"/>
    </source>
</evidence>
<organism evidence="5 6">
    <name type="scientific">Schaalia radingae</name>
    <dbReference type="NCBI Taxonomy" id="131110"/>
    <lineage>
        <taxon>Bacteria</taxon>
        <taxon>Bacillati</taxon>
        <taxon>Actinomycetota</taxon>
        <taxon>Actinomycetes</taxon>
        <taxon>Actinomycetales</taxon>
        <taxon>Actinomycetaceae</taxon>
        <taxon>Schaalia</taxon>
    </lineage>
</organism>
<dbReference type="RefSeq" id="WP_092648109.1">
    <property type="nucleotide sequence ID" value="NZ_LT629792.1"/>
</dbReference>
<dbReference type="Gene3D" id="3.40.1350.10">
    <property type="match status" value="1"/>
</dbReference>
<evidence type="ECO:0000313" key="5">
    <source>
        <dbReference type="EMBL" id="SDT85792.1"/>
    </source>
</evidence>
<keyword evidence="3" id="KW-0378">Hydrolase</keyword>
<dbReference type="Proteomes" id="UP000198976">
    <property type="component" value="Chromosome I"/>
</dbReference>
<dbReference type="SMART" id="SM00990">
    <property type="entry name" value="VRR_NUC"/>
    <property type="match status" value="1"/>
</dbReference>
<dbReference type="EMBL" id="LT629792">
    <property type="protein sequence ID" value="SDT85792.1"/>
    <property type="molecule type" value="Genomic_DNA"/>
</dbReference>
<keyword evidence="2" id="KW-0540">Nuclease</keyword>
<reference evidence="5 6" key="1">
    <citation type="submission" date="2016-10" db="EMBL/GenBank/DDBJ databases">
        <authorList>
            <person name="Varghese N."/>
            <person name="Submissions S."/>
        </authorList>
    </citation>
    <scope>NUCLEOTIDE SEQUENCE [LARGE SCALE GENOMIC DNA]</scope>
    <source>
        <strain evidence="5 6">DSM 9169</strain>
    </source>
</reference>
<feature type="domain" description="VRR-NUC" evidence="4">
    <location>
        <begin position="1"/>
        <end position="79"/>
    </location>
</feature>
<proteinExistence type="predicted"/>
<dbReference type="InterPro" id="IPR011856">
    <property type="entry name" value="tRNA_endonuc-like_dom_sf"/>
</dbReference>
<sequence length="93" mass="10427">MREKTVEQKLALAVKQRGGLPLKFTSPSYAGVPDRLILLPDGHSAFIEVKAPGQHPRPLQQRRIHQLQALGQRVYTISHPNQIRSVLDEIQAS</sequence>
<evidence type="ECO:0000313" key="6">
    <source>
        <dbReference type="Proteomes" id="UP000198976"/>
    </source>
</evidence>
<evidence type="ECO:0000256" key="1">
    <source>
        <dbReference type="ARBA" id="ARBA00001946"/>
    </source>
</evidence>
<keyword evidence="6" id="KW-1185">Reference proteome</keyword>
<comment type="cofactor">
    <cofactor evidence="1">
        <name>Mg(2+)</name>
        <dbReference type="ChEBI" id="CHEBI:18420"/>
    </cofactor>
</comment>
<name>A0ABY0V4X3_9ACTO</name>
<evidence type="ECO:0000256" key="3">
    <source>
        <dbReference type="ARBA" id="ARBA00022801"/>
    </source>
</evidence>
<accession>A0ABY0V4X3</accession>
<gene>
    <name evidence="5" type="ORF">SAMN04489714_0161</name>
</gene>
<evidence type="ECO:0000256" key="2">
    <source>
        <dbReference type="ARBA" id="ARBA00022722"/>
    </source>
</evidence>